<dbReference type="PRINTS" id="PR00032">
    <property type="entry name" value="HTHARAC"/>
</dbReference>
<evidence type="ECO:0000256" key="3">
    <source>
        <dbReference type="ARBA" id="ARBA00023163"/>
    </source>
</evidence>
<evidence type="ECO:0000313" key="5">
    <source>
        <dbReference type="EMBL" id="WAJ24636.1"/>
    </source>
</evidence>
<dbReference type="SUPFAM" id="SSF51215">
    <property type="entry name" value="Regulatory protein AraC"/>
    <property type="match status" value="1"/>
</dbReference>
<sequence length="272" mass="31463">MEHYLQLKAVLPVKALNAGYLVTGGNGRHADRVMDSFEIIYVNSGVLGIAEEEISYNVEEGEALILFPGRHHWGTREFDEDLTFYWLHFHLEEEAVRTGRDVMSLPQLIRVRKPEQFEDLFRRFIKRQNVCRDDRTILNLVLLELLCELSDSLSPMEVNGQKVLLANQAAQYIRNHLEEPLSSSILAEKLDCSADYLGRVYNAVYGKTLTEGIHEVRLNKACRMLVETSLTGNEIAYQCGYQDVDYFRRIFKKYMGITPKEYRQTYSLVGRK</sequence>
<feature type="domain" description="HTH araC/xylS-type" evidence="4">
    <location>
        <begin position="167"/>
        <end position="265"/>
    </location>
</feature>
<evidence type="ECO:0000256" key="1">
    <source>
        <dbReference type="ARBA" id="ARBA00023015"/>
    </source>
</evidence>
<dbReference type="RefSeq" id="WP_024837235.1">
    <property type="nucleotide sequence ID" value="NZ_CP113524.1"/>
</dbReference>
<dbReference type="SUPFAM" id="SSF46689">
    <property type="entry name" value="Homeodomain-like"/>
    <property type="match status" value="1"/>
</dbReference>
<dbReference type="Proteomes" id="UP001163115">
    <property type="component" value="Chromosome"/>
</dbReference>
<proteinExistence type="predicted"/>
<keyword evidence="2" id="KW-0238">DNA-binding</keyword>
<dbReference type="Pfam" id="PF02311">
    <property type="entry name" value="AraC_binding"/>
    <property type="match status" value="1"/>
</dbReference>
<keyword evidence="3" id="KW-0804">Transcription</keyword>
<evidence type="ECO:0000313" key="6">
    <source>
        <dbReference type="Proteomes" id="UP001163115"/>
    </source>
</evidence>
<keyword evidence="1" id="KW-0805">Transcription regulation</keyword>
<keyword evidence="6" id="KW-1185">Reference proteome</keyword>
<dbReference type="PROSITE" id="PS01124">
    <property type="entry name" value="HTH_ARAC_FAMILY_2"/>
    <property type="match status" value="1"/>
</dbReference>
<dbReference type="Pfam" id="PF12833">
    <property type="entry name" value="HTH_18"/>
    <property type="match status" value="1"/>
</dbReference>
<evidence type="ECO:0000259" key="4">
    <source>
        <dbReference type="PROSITE" id="PS01124"/>
    </source>
</evidence>
<dbReference type="InterPro" id="IPR003313">
    <property type="entry name" value="AraC-bd"/>
</dbReference>
<dbReference type="InterPro" id="IPR037923">
    <property type="entry name" value="HTH-like"/>
</dbReference>
<dbReference type="InterPro" id="IPR018060">
    <property type="entry name" value="HTH_AraC"/>
</dbReference>
<reference evidence="5" key="1">
    <citation type="submission" date="2022-11" db="EMBL/GenBank/DDBJ databases">
        <title>Lacrimispora xylanolytica sy1, complete genome.</title>
        <authorList>
            <person name="Choi S."/>
        </authorList>
    </citation>
    <scope>NUCLEOTIDE SEQUENCE</scope>
    <source>
        <strain evidence="5">Sy1</strain>
    </source>
</reference>
<gene>
    <name evidence="5" type="ORF">OW255_03740</name>
</gene>
<dbReference type="PANTHER" id="PTHR43280">
    <property type="entry name" value="ARAC-FAMILY TRANSCRIPTIONAL REGULATOR"/>
    <property type="match status" value="1"/>
</dbReference>
<evidence type="ECO:0000256" key="2">
    <source>
        <dbReference type="ARBA" id="ARBA00023125"/>
    </source>
</evidence>
<protein>
    <submittedName>
        <fullName evidence="5">AraC family transcriptional regulator</fullName>
    </submittedName>
</protein>
<accession>A0ABY7AGM1</accession>
<dbReference type="PANTHER" id="PTHR43280:SF10">
    <property type="entry name" value="REGULATORY PROTEIN POCR"/>
    <property type="match status" value="1"/>
</dbReference>
<name>A0ABY7AGM1_9FIRM</name>
<organism evidence="5 6">
    <name type="scientific">Lacrimispora xylanolytica</name>
    <dbReference type="NCBI Taxonomy" id="29375"/>
    <lineage>
        <taxon>Bacteria</taxon>
        <taxon>Bacillati</taxon>
        <taxon>Bacillota</taxon>
        <taxon>Clostridia</taxon>
        <taxon>Lachnospirales</taxon>
        <taxon>Lachnospiraceae</taxon>
        <taxon>Lacrimispora</taxon>
    </lineage>
</organism>
<dbReference type="Gene3D" id="1.10.10.60">
    <property type="entry name" value="Homeodomain-like"/>
    <property type="match status" value="2"/>
</dbReference>
<dbReference type="InterPro" id="IPR009057">
    <property type="entry name" value="Homeodomain-like_sf"/>
</dbReference>
<dbReference type="InterPro" id="IPR020449">
    <property type="entry name" value="Tscrpt_reg_AraC-type_HTH"/>
</dbReference>
<dbReference type="EMBL" id="CP113524">
    <property type="protein sequence ID" value="WAJ24636.1"/>
    <property type="molecule type" value="Genomic_DNA"/>
</dbReference>
<dbReference type="SMART" id="SM00342">
    <property type="entry name" value="HTH_ARAC"/>
    <property type="match status" value="1"/>
</dbReference>